<evidence type="ECO:0000313" key="22">
    <source>
        <dbReference type="Proteomes" id="UP001500187"/>
    </source>
</evidence>
<keyword evidence="19" id="KW-0812">Transmembrane</keyword>
<dbReference type="Proteomes" id="UP001500187">
    <property type="component" value="Unassembled WGS sequence"/>
</dbReference>
<evidence type="ECO:0000256" key="18">
    <source>
        <dbReference type="ARBA" id="ARBA00030800"/>
    </source>
</evidence>
<dbReference type="CDD" id="cd16917">
    <property type="entry name" value="HATPase_UhpB-NarQ-NarX-like"/>
    <property type="match status" value="1"/>
</dbReference>
<dbReference type="PANTHER" id="PTHR24421:SF10">
    <property type="entry name" value="NITRATE_NITRITE SENSOR PROTEIN NARQ"/>
    <property type="match status" value="1"/>
</dbReference>
<dbReference type="PRINTS" id="PR00344">
    <property type="entry name" value="BCTRLSENSOR"/>
</dbReference>
<evidence type="ECO:0000256" key="4">
    <source>
        <dbReference type="ARBA" id="ARBA00012438"/>
    </source>
</evidence>
<feature type="transmembrane region" description="Helical" evidence="19">
    <location>
        <begin position="153"/>
        <end position="173"/>
    </location>
</feature>
<dbReference type="PROSITE" id="PS50109">
    <property type="entry name" value="HIS_KIN"/>
    <property type="match status" value="1"/>
</dbReference>
<proteinExistence type="predicted"/>
<keyword evidence="10" id="KW-0479">Metal-binding</keyword>
<keyword evidence="14" id="KW-0408">Iron</keyword>
<dbReference type="EMBL" id="BAABKP010000001">
    <property type="protein sequence ID" value="GAA4788266.1"/>
    <property type="molecule type" value="Genomic_DNA"/>
</dbReference>
<feature type="transmembrane region" description="Helical" evidence="19">
    <location>
        <begin position="185"/>
        <end position="206"/>
    </location>
</feature>
<dbReference type="Pfam" id="PF02518">
    <property type="entry name" value="HATPase_c"/>
    <property type="match status" value="1"/>
</dbReference>
<feature type="transmembrane region" description="Helical" evidence="19">
    <location>
        <begin position="20"/>
        <end position="43"/>
    </location>
</feature>
<dbReference type="InterPro" id="IPR050482">
    <property type="entry name" value="Sensor_HK_TwoCompSys"/>
</dbReference>
<comment type="caution">
    <text evidence="21">The sequence shown here is derived from an EMBL/GenBank/DDBJ whole genome shotgun (WGS) entry which is preliminary data.</text>
</comment>
<comment type="function">
    <text evidence="17">Member of the two-component regulatory system NreB/NreC involved in the control of dissimilatory nitrate/nitrite reduction in response to oxygen. NreB functions as a direct oxygen sensor histidine kinase which is autophosphorylated, in the absence of oxygen, probably at the conserved histidine residue, and transfers its phosphate group probably to a conserved aspartate residue of NreC. NreB/NreC activates the expression of the nitrate (narGHJI) and nitrite (nir) reductase operons, as well as the putative nitrate transporter gene narT.</text>
</comment>
<keyword evidence="19" id="KW-0472">Membrane</keyword>
<name>A0ABP9AZN0_9MICC</name>
<sequence length="462" mass="49568">MRSKREPKTLPTGQSVQTVTVLMVLRISLHVMFAFLVLFGTVATLLSEAPAAKHTAVAVLSLALGGIYLWGTVFENRLGLPSNLHQVFSRAKASAPYRPEQTGTPLPVALWLGCITLLWLVLMLLSSSFTWVVFPIMFLYLHLLRPVRSVLATLLLCCLAVALPLVGPAGFGLSAVLHDGVAPGYLIGPTLGALLAIVISFTYRALREDAAHQYRLAERLRAVQAQLVQQQYSAGKVEERERLAREIHDTLAQGLSSIVLVSRAAERSLQEGDRARASEQLSIISASASENLAEARRFIKDLSSPALDDSLVSALQRLATTTAESRRALGKSQPGAEHFVCTFTFEGNEDAARQLPSQVAAAVMRCAQGALANVVAHSQATRSALTLTLWPEKVILDVLDNGRGFDPGAAESRTPSTEGHTGFGLTAMHNRVQALGGSLELESGTGGTALTVSFPLHLQEKA</sequence>
<keyword evidence="22" id="KW-1185">Reference proteome</keyword>
<evidence type="ECO:0000259" key="20">
    <source>
        <dbReference type="PROSITE" id="PS50109"/>
    </source>
</evidence>
<evidence type="ECO:0000256" key="3">
    <source>
        <dbReference type="ARBA" id="ARBA00004496"/>
    </source>
</evidence>
<gene>
    <name evidence="21" type="ORF">GCM10023352_02500</name>
</gene>
<dbReference type="InterPro" id="IPR005467">
    <property type="entry name" value="His_kinase_dom"/>
</dbReference>
<dbReference type="SUPFAM" id="SSF55874">
    <property type="entry name" value="ATPase domain of HSP90 chaperone/DNA topoisomerase II/histidine kinase"/>
    <property type="match status" value="1"/>
</dbReference>
<evidence type="ECO:0000256" key="10">
    <source>
        <dbReference type="ARBA" id="ARBA00022723"/>
    </source>
</evidence>
<dbReference type="InterPro" id="IPR036890">
    <property type="entry name" value="HATPase_C_sf"/>
</dbReference>
<evidence type="ECO:0000256" key="15">
    <source>
        <dbReference type="ARBA" id="ARBA00023012"/>
    </source>
</evidence>
<evidence type="ECO:0000256" key="1">
    <source>
        <dbReference type="ARBA" id="ARBA00000085"/>
    </source>
</evidence>
<feature type="transmembrane region" description="Helical" evidence="19">
    <location>
        <begin position="55"/>
        <end position="74"/>
    </location>
</feature>
<keyword evidence="19" id="KW-1133">Transmembrane helix</keyword>
<dbReference type="SMART" id="SM00387">
    <property type="entry name" value="HATPase_c"/>
    <property type="match status" value="1"/>
</dbReference>
<dbReference type="Gene3D" id="3.30.565.10">
    <property type="entry name" value="Histidine kinase-like ATPase, C-terminal domain"/>
    <property type="match status" value="1"/>
</dbReference>
<evidence type="ECO:0000256" key="9">
    <source>
        <dbReference type="ARBA" id="ARBA00022679"/>
    </source>
</evidence>
<evidence type="ECO:0000256" key="19">
    <source>
        <dbReference type="SAM" id="Phobius"/>
    </source>
</evidence>
<keyword evidence="12 21" id="KW-0418">Kinase</keyword>
<evidence type="ECO:0000256" key="2">
    <source>
        <dbReference type="ARBA" id="ARBA00001966"/>
    </source>
</evidence>
<evidence type="ECO:0000313" key="21">
    <source>
        <dbReference type="EMBL" id="GAA4788266.1"/>
    </source>
</evidence>
<dbReference type="InterPro" id="IPR011712">
    <property type="entry name" value="Sig_transdc_His_kin_sub3_dim/P"/>
</dbReference>
<dbReference type="InterPro" id="IPR017205">
    <property type="entry name" value="Sig_transdc_His_kinase_ChrS"/>
</dbReference>
<keyword evidence="7" id="KW-0963">Cytoplasm</keyword>
<keyword evidence="9" id="KW-0808">Transferase</keyword>
<comment type="subcellular location">
    <subcellularLocation>
        <location evidence="3">Cytoplasm</location>
    </subcellularLocation>
</comment>
<evidence type="ECO:0000256" key="7">
    <source>
        <dbReference type="ARBA" id="ARBA00022490"/>
    </source>
</evidence>
<evidence type="ECO:0000256" key="5">
    <source>
        <dbReference type="ARBA" id="ARBA00017322"/>
    </source>
</evidence>
<dbReference type="InterPro" id="IPR004358">
    <property type="entry name" value="Sig_transdc_His_kin-like_C"/>
</dbReference>
<evidence type="ECO:0000256" key="13">
    <source>
        <dbReference type="ARBA" id="ARBA00022840"/>
    </source>
</evidence>
<keyword evidence="8" id="KW-0597">Phosphoprotein</keyword>
<evidence type="ECO:0000256" key="14">
    <source>
        <dbReference type="ARBA" id="ARBA00023004"/>
    </source>
</evidence>
<dbReference type="PANTHER" id="PTHR24421">
    <property type="entry name" value="NITRATE/NITRITE SENSOR PROTEIN NARX-RELATED"/>
    <property type="match status" value="1"/>
</dbReference>
<evidence type="ECO:0000256" key="16">
    <source>
        <dbReference type="ARBA" id="ARBA00023014"/>
    </source>
</evidence>
<evidence type="ECO:0000256" key="12">
    <source>
        <dbReference type="ARBA" id="ARBA00022777"/>
    </source>
</evidence>
<keyword evidence="16" id="KW-0411">Iron-sulfur</keyword>
<keyword evidence="13" id="KW-0067">ATP-binding</keyword>
<evidence type="ECO:0000256" key="17">
    <source>
        <dbReference type="ARBA" id="ARBA00024827"/>
    </source>
</evidence>
<dbReference type="PIRSF" id="PIRSF037434">
    <property type="entry name" value="STHK_ChrS"/>
    <property type="match status" value="1"/>
</dbReference>
<reference evidence="22" key="1">
    <citation type="journal article" date="2019" name="Int. J. Syst. Evol. Microbiol.">
        <title>The Global Catalogue of Microorganisms (GCM) 10K type strain sequencing project: providing services to taxonomists for standard genome sequencing and annotation.</title>
        <authorList>
            <consortium name="The Broad Institute Genomics Platform"/>
            <consortium name="The Broad Institute Genome Sequencing Center for Infectious Disease"/>
            <person name="Wu L."/>
            <person name="Ma J."/>
        </authorList>
    </citation>
    <scope>NUCLEOTIDE SEQUENCE [LARGE SCALE GENOMIC DNA]</scope>
    <source>
        <strain evidence="22">JCM 18541</strain>
    </source>
</reference>
<keyword evidence="15" id="KW-0902">Two-component regulatory system</keyword>
<dbReference type="Pfam" id="PF07730">
    <property type="entry name" value="HisKA_3"/>
    <property type="match status" value="1"/>
</dbReference>
<evidence type="ECO:0000256" key="11">
    <source>
        <dbReference type="ARBA" id="ARBA00022741"/>
    </source>
</evidence>
<comment type="cofactor">
    <cofactor evidence="2">
        <name>[4Fe-4S] cluster</name>
        <dbReference type="ChEBI" id="CHEBI:49883"/>
    </cofactor>
</comment>
<keyword evidence="11" id="KW-0547">Nucleotide-binding</keyword>
<evidence type="ECO:0000256" key="6">
    <source>
        <dbReference type="ARBA" id="ARBA00022485"/>
    </source>
</evidence>
<dbReference type="Gene3D" id="1.20.5.1930">
    <property type="match status" value="1"/>
</dbReference>
<accession>A0ABP9AZN0</accession>
<feature type="domain" description="Histidine kinase" evidence="20">
    <location>
        <begin position="371"/>
        <end position="458"/>
    </location>
</feature>
<dbReference type="InterPro" id="IPR003594">
    <property type="entry name" value="HATPase_dom"/>
</dbReference>
<keyword evidence="6" id="KW-0004">4Fe-4S</keyword>
<dbReference type="GO" id="GO:0016301">
    <property type="term" value="F:kinase activity"/>
    <property type="evidence" value="ECO:0007669"/>
    <property type="project" value="UniProtKB-KW"/>
</dbReference>
<dbReference type="RefSeq" id="WP_345443733.1">
    <property type="nucleotide sequence ID" value="NZ_BAABKP010000001.1"/>
</dbReference>
<feature type="transmembrane region" description="Helical" evidence="19">
    <location>
        <begin position="108"/>
        <end position="141"/>
    </location>
</feature>
<dbReference type="EC" id="2.7.13.3" evidence="4"/>
<protein>
    <recommendedName>
        <fullName evidence="5">Oxygen sensor histidine kinase NreB</fullName>
        <ecNumber evidence="4">2.7.13.3</ecNumber>
    </recommendedName>
    <alternativeName>
        <fullName evidence="18">Nitrogen regulation protein B</fullName>
    </alternativeName>
</protein>
<evidence type="ECO:0000256" key="8">
    <source>
        <dbReference type="ARBA" id="ARBA00022553"/>
    </source>
</evidence>
<comment type="catalytic activity">
    <reaction evidence="1">
        <text>ATP + protein L-histidine = ADP + protein N-phospho-L-histidine.</text>
        <dbReference type="EC" id="2.7.13.3"/>
    </reaction>
</comment>
<organism evidence="21 22">
    <name type="scientific">Rothia endophytica</name>
    <dbReference type="NCBI Taxonomy" id="1324766"/>
    <lineage>
        <taxon>Bacteria</taxon>
        <taxon>Bacillati</taxon>
        <taxon>Actinomycetota</taxon>
        <taxon>Actinomycetes</taxon>
        <taxon>Micrococcales</taxon>
        <taxon>Micrococcaceae</taxon>
        <taxon>Rothia</taxon>
    </lineage>
</organism>